<accession>A0AAE3ICA9</accession>
<protein>
    <submittedName>
        <fullName evidence="3">Uncharacterized protein</fullName>
    </submittedName>
</protein>
<reference evidence="3" key="1">
    <citation type="submission" date="2023-02" db="EMBL/GenBank/DDBJ databases">
        <title>Enrichment on poylsaccharides allowed isolation of novel metabolic and taxonomic groups of Haloarchaea.</title>
        <authorList>
            <person name="Sorokin D.Y."/>
            <person name="Elcheninov A.G."/>
            <person name="Khizhniak T.V."/>
            <person name="Kolganova T.V."/>
            <person name="Kublanov I.V."/>
        </authorList>
    </citation>
    <scope>NUCLEOTIDE SEQUENCE</scope>
    <source>
        <strain evidence="2 4">HArc-curdl5-1</strain>
        <strain evidence="3">HArc-curdl7</strain>
    </source>
</reference>
<keyword evidence="1" id="KW-0472">Membrane</keyword>
<name>A0AAE3ICA9_9EURY</name>
<dbReference type="EMBL" id="JAOPKD010000017">
    <property type="protein sequence ID" value="MCU4728005.1"/>
    <property type="molecule type" value="Genomic_DNA"/>
</dbReference>
<keyword evidence="4" id="KW-1185">Reference proteome</keyword>
<dbReference type="AlphaFoldDB" id="A0AAE3ICA9"/>
<evidence type="ECO:0000256" key="1">
    <source>
        <dbReference type="SAM" id="Phobius"/>
    </source>
</evidence>
<sequence length="181" mass="20456">MAIPDDIQDKLDSDPSWVVQHEDIVRVMDEEKKEKPWSRYMIQQHLEGDPAKKTVNDRLDELVELDVLDEYNYNNVTLYDLAYNPIVTDGGRLRNANILDLITFRDRSGIRDLISGALFLGLAFFIFGALAEGAGVSVDVSLSDNFYISIGFMMYAVAIGLLMLLGTVRRLEAAVNYWESS</sequence>
<gene>
    <name evidence="3" type="ORF">OB914_13685</name>
    <name evidence="2" type="ORF">OB916_12660</name>
</gene>
<proteinExistence type="predicted"/>
<feature type="transmembrane region" description="Helical" evidence="1">
    <location>
        <begin position="146"/>
        <end position="165"/>
    </location>
</feature>
<dbReference type="EMBL" id="JAOPKC010000017">
    <property type="protein sequence ID" value="MCU4718902.1"/>
    <property type="molecule type" value="Genomic_DNA"/>
</dbReference>
<evidence type="ECO:0000313" key="2">
    <source>
        <dbReference type="EMBL" id="MCU4718902.1"/>
    </source>
</evidence>
<feature type="transmembrane region" description="Helical" evidence="1">
    <location>
        <begin position="113"/>
        <end position="134"/>
    </location>
</feature>
<evidence type="ECO:0000313" key="4">
    <source>
        <dbReference type="Proteomes" id="UP001208186"/>
    </source>
</evidence>
<keyword evidence="1" id="KW-0812">Transmembrane</keyword>
<comment type="caution">
    <text evidence="3">The sequence shown here is derived from an EMBL/GenBank/DDBJ whole genome shotgun (WGS) entry which is preliminary data.</text>
</comment>
<keyword evidence="1" id="KW-1133">Transmembrane helix</keyword>
<dbReference type="Proteomes" id="UP001208186">
    <property type="component" value="Unassembled WGS sequence"/>
</dbReference>
<dbReference type="Proteomes" id="UP001209746">
    <property type="component" value="Unassembled WGS sequence"/>
</dbReference>
<dbReference type="RefSeq" id="WP_315909656.1">
    <property type="nucleotide sequence ID" value="NZ_JAOPKC010000017.1"/>
</dbReference>
<evidence type="ECO:0000313" key="3">
    <source>
        <dbReference type="EMBL" id="MCU4728005.1"/>
    </source>
</evidence>
<organism evidence="3 5">
    <name type="scientific">Halapricum hydrolyticum</name>
    <dbReference type="NCBI Taxonomy" id="2979991"/>
    <lineage>
        <taxon>Archaea</taxon>
        <taxon>Methanobacteriati</taxon>
        <taxon>Methanobacteriota</taxon>
        <taxon>Stenosarchaea group</taxon>
        <taxon>Halobacteria</taxon>
        <taxon>Halobacteriales</taxon>
        <taxon>Haloarculaceae</taxon>
        <taxon>Halapricum</taxon>
    </lineage>
</organism>
<evidence type="ECO:0000313" key="5">
    <source>
        <dbReference type="Proteomes" id="UP001209746"/>
    </source>
</evidence>